<dbReference type="AlphaFoldDB" id="A0AAW3I6A7"/>
<comment type="caution">
    <text evidence="2">The sequence shown here is derived from an EMBL/GenBank/DDBJ whole genome shotgun (WGS) entry which is preliminary data.</text>
</comment>
<evidence type="ECO:0000313" key="3">
    <source>
        <dbReference type="Proteomes" id="UP000037511"/>
    </source>
</evidence>
<evidence type="ECO:0000313" key="2">
    <source>
        <dbReference type="EMBL" id="KNE27636.1"/>
    </source>
</evidence>
<dbReference type="EMBL" id="LGVG01000012">
    <property type="protein sequence ID" value="KNE27636.1"/>
    <property type="molecule type" value="Genomic_DNA"/>
</dbReference>
<dbReference type="Proteomes" id="UP000037511">
    <property type="component" value="Unassembled WGS sequence"/>
</dbReference>
<evidence type="ECO:0000256" key="1">
    <source>
        <dbReference type="SAM" id="MobiDB-lite"/>
    </source>
</evidence>
<accession>A0AAW3I6A7</accession>
<gene>
    <name evidence="2" type="ORF">AFM18_11795</name>
</gene>
<reference evidence="2 3" key="1">
    <citation type="submission" date="2015-07" db="EMBL/GenBank/DDBJ databases">
        <title>Draft genome of Achromobacter spanius.</title>
        <authorList>
            <person name="Wang X."/>
        </authorList>
    </citation>
    <scope>NUCLEOTIDE SEQUENCE [LARGE SCALE GENOMIC DNA]</scope>
    <source>
        <strain evidence="2 3">CGMCC9173</strain>
    </source>
</reference>
<organism evidence="2 3">
    <name type="scientific">Achromobacter spanius</name>
    <dbReference type="NCBI Taxonomy" id="217203"/>
    <lineage>
        <taxon>Bacteria</taxon>
        <taxon>Pseudomonadati</taxon>
        <taxon>Pseudomonadota</taxon>
        <taxon>Betaproteobacteria</taxon>
        <taxon>Burkholderiales</taxon>
        <taxon>Alcaligenaceae</taxon>
        <taxon>Achromobacter</taxon>
    </lineage>
</organism>
<protein>
    <submittedName>
        <fullName evidence="2">Uncharacterized protein</fullName>
    </submittedName>
</protein>
<feature type="region of interest" description="Disordered" evidence="1">
    <location>
        <begin position="130"/>
        <end position="154"/>
    </location>
</feature>
<name>A0AAW3I6A7_9BURK</name>
<dbReference type="RefSeq" id="WP_050447001.1">
    <property type="nucleotide sequence ID" value="NZ_LGVG01000012.1"/>
</dbReference>
<proteinExistence type="predicted"/>
<sequence>MEYTDRVDARVLDSITKLGDADVGRVVIAGSHGGRYAAYCAARGRVHAVVLNDAGVGWQEAGIAGLQDLELWGVPAATADYRSCRIGDGADMLRRGVISHANPLAQALGCRPGMRVAECAALLGQSLDGSSGQALPHASPHSPARPAPPAEREESRMVLRTAADGTPCVIGVDSVSLLDERDNGLIAVTASHGERLAGLPTDGVKATPRLVTFNDAGMGQDGAGVGRLPLLQQRGIAALTVSAHSACIGDARSCYDEGVISCANARARELGCRVGTPLKTFIDALLNGRVNQ</sequence>